<dbReference type="InterPro" id="IPR006530">
    <property type="entry name" value="YD"/>
</dbReference>
<dbReference type="Pfam" id="PF25023">
    <property type="entry name" value="TEN_YD-shell"/>
    <property type="match status" value="1"/>
</dbReference>
<keyword evidence="2" id="KW-0472">Membrane</keyword>
<protein>
    <submittedName>
        <fullName evidence="4">YD repeat-containing protein</fullName>
    </submittedName>
</protein>
<evidence type="ECO:0000259" key="3">
    <source>
        <dbReference type="PROSITE" id="PS51782"/>
    </source>
</evidence>
<dbReference type="Pfam" id="PF05593">
    <property type="entry name" value="RHS_repeat"/>
    <property type="match status" value="4"/>
</dbReference>
<comment type="caution">
    <text evidence="4">The sequence shown here is derived from an EMBL/GenBank/DDBJ whole genome shotgun (WGS) entry which is preliminary data.</text>
</comment>
<dbReference type="NCBIfam" id="TIGR01643">
    <property type="entry name" value="YD_repeat_2x"/>
    <property type="match status" value="10"/>
</dbReference>
<dbReference type="InterPro" id="IPR018392">
    <property type="entry name" value="LysM"/>
</dbReference>
<accession>A0A7X5ZWX1</accession>
<feature type="domain" description="LysM" evidence="3">
    <location>
        <begin position="2966"/>
        <end position="3014"/>
    </location>
</feature>
<name>A0A7X5ZWX1_9SPHN</name>
<proteinExistence type="predicted"/>
<organism evidence="4 5">
    <name type="scientific">Sphingomonas leidyi</name>
    <dbReference type="NCBI Taxonomy" id="68569"/>
    <lineage>
        <taxon>Bacteria</taxon>
        <taxon>Pseudomonadati</taxon>
        <taxon>Pseudomonadota</taxon>
        <taxon>Alphaproteobacteria</taxon>
        <taxon>Sphingomonadales</taxon>
        <taxon>Sphingomonadaceae</taxon>
        <taxon>Sphingomonas</taxon>
    </lineage>
</organism>
<gene>
    <name evidence="4" type="ORF">FHR20_003636</name>
</gene>
<dbReference type="PANTHER" id="PTHR32305:SF15">
    <property type="entry name" value="PROTEIN RHSA-RELATED"/>
    <property type="match status" value="1"/>
</dbReference>
<feature type="transmembrane region" description="Helical" evidence="2">
    <location>
        <begin position="3055"/>
        <end position="3080"/>
    </location>
</feature>
<dbReference type="PROSITE" id="PS51782">
    <property type="entry name" value="LYSM"/>
    <property type="match status" value="1"/>
</dbReference>
<dbReference type="InterPro" id="IPR050708">
    <property type="entry name" value="T6SS_VgrG/RHS"/>
</dbReference>
<dbReference type="Proteomes" id="UP000564677">
    <property type="component" value="Unassembled WGS sequence"/>
</dbReference>
<evidence type="ECO:0000313" key="4">
    <source>
        <dbReference type="EMBL" id="NIJ66660.1"/>
    </source>
</evidence>
<feature type="transmembrane region" description="Helical" evidence="2">
    <location>
        <begin position="3087"/>
        <end position="3108"/>
    </location>
</feature>
<evidence type="ECO:0000256" key="2">
    <source>
        <dbReference type="SAM" id="Phobius"/>
    </source>
</evidence>
<dbReference type="InterPro" id="IPR056823">
    <property type="entry name" value="TEN-like_YD-shell"/>
</dbReference>
<evidence type="ECO:0000313" key="5">
    <source>
        <dbReference type="Proteomes" id="UP000564677"/>
    </source>
</evidence>
<keyword evidence="1" id="KW-0677">Repeat</keyword>
<dbReference type="PANTHER" id="PTHR32305">
    <property type="match status" value="1"/>
</dbReference>
<reference evidence="4 5" key="1">
    <citation type="submission" date="2020-03" db="EMBL/GenBank/DDBJ databases">
        <title>Genomic Encyclopedia of Type Strains, Phase IV (KMG-IV): sequencing the most valuable type-strain genomes for metagenomic binning, comparative biology and taxonomic classification.</title>
        <authorList>
            <person name="Goeker M."/>
        </authorList>
    </citation>
    <scope>NUCLEOTIDE SEQUENCE [LARGE SCALE GENOMIC DNA]</scope>
    <source>
        <strain evidence="4 5">DSM 4733</strain>
    </source>
</reference>
<sequence length="3624" mass="384081">MVAIFTGAGTGFERGSGSVLGGSGLLGSASFGRSGEQVFLNAANGNLLINRQDEFLVGRGPDAGVGRTYNSLGNQSDDNGDNWLQSTDRRVFGLTGTLNSWGSTIKRRSGDGSEISYGWDGTSYVATDGAGSFDRLSYNGSGWTWTDGDSRVTESYAAYGSYWRITSQSDTSGNSLTYGYTGDKLTTLTTANGETLTYVWSGNHISEVISGDGTATVYNYDSYGRLSQVAVQLSAGGGSFYSTWYSYVGATTLVSRIEQTDGSVLAIGYDGSNRVTSLAQTVAAGDTRTTSLYYGAGYTDVTDPTGTVTRLEYADGNFAPQLDGWAWGGVDRQPATIDGRAATRYTVQTQGGWSGISTGLVAAAGETISFALTLQASGSATSQALGLHGNIDAWGPNDASSARIVSGPGRLVQLAGGFWQVDGLSTTEGTRIEITRTFTQVQYVGAYFYADYPGGYRAGTSLIAADPELLRSATATDPYLMDQANWSYYDTARQSAGTLAGSAAYQYTIQPNATWPAIYQSLNATRAGDTFTYTVTLQGSGDSTATSVGLYGNVTIWGDNSWASARIISGPGSISQEVGGLFNITGLSTTTPTRIEIIRTYDRAETGGIYTYVDRPLGMRVGGSLVIAGPRLTQDIATERANQLTKITTGYGTAQARTVQFGYNANGDLTSVTDGLGNTTSYTYDANGNQLTATDRLGNVVTRTYSATNQLLTETRTGSDKDSAAAAHTTRYVYDSANRLRFTIGAEGDVTEYRYNGYGQKIYDIAYTGQVYDQSGWAEADLVAWRNALADPTAASHVEYLYHANGTISHIYRYAAAYAPGSPHVGEGYSYEVFSYDSAGRLITSTVAGQNSLVYAYDGLGRVVASTDLNGGTTSIVFNDAATQTVITLANGFVQTSTYNKAGELVSFTESGEAVAGGTASYAYDRNGRLRVMTDATGVKSYHVYDKAGRKVADIDAYGSVTEYQYDLNNRLIGTVRYENGIMGGAGAMATLGDPNNSLDMASIRPNPNGHDQWTWTVYDKEGRVIEAIEGDGSVTAYEYDGSGRLVKTTGYANKLSSGQLDAFKVNGPSAWLPAAHAKDSVARIFYDKDGRKIGALDGEGYLTRTIYDGSGRKVQEIAYANITSAALRASGSLQSLIDSAGTSANDRSTRYVHDGQDLLRYTIDALGHVTEYGYGSGAAATGLVRQTTRYAGTIGTLSSYSYASVKSAVAALASDPANRTGWAVYDNAGRLAYSIDATGAVVGYGYDIRGQVIRKVEYATLRPTASLPGKGDMDSWAASYPTANDRVTRYYYSARGELRYTVDAEGYVTGYIYDAEGRKVWEGRWGTPVAATDSWSIYTLATSVSGEVSARSYAYDAAGRITLTTDGEGGTRRYYYHANGLLAWDIVSEGSQDDSRTYYVYDAAGRKAAAYAAFGTAEQAITTYTYNGLGDLIAVSDPNAHTTSFEYDHAGRMVRQANAYGSPTVFEYNAFGEVTRMINARGFSTYSEYDQAGRVTSVVDALGNATTTRYTAFGEVASVTRGAAVTSFGYDKLGRAVTTTDAEGGVETSGYDAFGNRIRLVNKLGGITDYSYDRRGLLAEERVQAILDGSGNVVTAAFSRNRYEYDARGNVVHRIEAYGLAEQRDSWFEYDKANRLTSKWGEAVSVGLSQAMATPREYYRYDTRGNLVETIDANGARTLSYYDDLNRRIATVTPAGTAGTQGVLSTFAYDAAGNLTASRTWATLVALPGMAGGTPPGNPGGAYRETVNTYDALDRLKTSSVANQSVGYWNGSAYVYATDVTLETAYEYNVVGDLVRTTDSAGKSVYSYYDANSRKIAQVDQEGYLTRWALDAEGNVLGERRFASRATGVSSSSYTAPDIQTDDRLTEFAYDKMGRRTEERRYGVEAWSLNTANGQLSGASGTSLIQYVYNALGEVVRKVEATGDQTIYAYDNAGRLSLEMRQTFASPTGNVNPTVRYQYNGLGQLTVTRQGDYYVSGNDRISTNLYDGAGRLTGVSDALGQTRSYYYDAAGRKVGEYYTRELGNGGSLGAGTLVTEGISYQYDLAGNVVRQAINTIAGGSWSEVSSTQSAYDAFGAITARGTNGGWQEQFRYDTAGRLVASNAGDGVWRIHAYDKAGRQTLAIESNGSTDLSGMSQASAIGLIAGGTVTASATVYDARGQAVQAVQVQRQTAVGGGTQNIATARGYTAFGELAWETDAYGRQTDYSYNTMGRVTQIQRPSVSVTAENGTVSSTRPTERMFYDIGGRLIGTQDANSVQTGSGVKTTRQLLAGTGYGDGAALVVKEWHPDGGVVANSYDVFGDQVDSWDALNRHTSMAYDKLGRLTQVTRPATAAGTLVQSYAYDVLGNRIGAWNNAVGYAGRERTQYDALGRITLQMAFGGDTTTTSYGWDGAMATSGLGTFGGWVQTTSTDADRASASYGIHAAVQRVDIFGRVVARSDKGGQAYGYQYDRAARIVAETSTLDGAPARNLVYSYYNTGQIRQVLSGDVPVVNTSWNRKVASYEYDLLGQLTRETLVSEVAEFKEERYVWVLAPGQSPDTPEGEGQGYWDFIPASYIVRTGMWQDGRAEYDAAGRITRYRDVYAPGVDAVDKSWTYDAAGNVRSIATSYLPVQASGLLATTATSQAYWYRYDSMNRVVTTKGVFVGAAGSGAIQRGGAGTDVTYDAAGQRATAQTGSNAQEAYAYDAVGQLGSVVIGGTTRAQTSYDLLGRVSSYAEYDGWGVGVHSRYDIVYDPRGLVLAEKSSTRQGSDTLYTHTVNYYSATGVGSAGPAISWSGQAGSASGSLLYYSETKNWKNGGTPVYGGPGSYSQADLDYADSYTSQSYAWRDGAQQTLVQLTNRDGTSSSSYSYDRDGALTGVAINGGSRPRAILYRTDLQGQVILRGETDLIWGNNEPLTRTYMFGGRQMGVVSNDGTANVDYAAAIAARTAAPGNGTFRNGATNATIFADFDANFTALNGGTVGGASSYSASAGETLQSIAAQLWGDSNLWYRLAEANPGFGAGGAVPAGTTLTVPGGVVGSHHDATTFRPYDPAEAIGNTSPNTPAPPKRNSCGALGAILVAAIAVAVTTLVTAGATALVSGQSFSAVLGAMTGGAAVANVSMAAWVGGGAIGGAVGSAASQGFGVATGMQDKFNWKGVALAGVSGAVGGYFQGLGNSAGLAVDTLERSGVTLTGQVVQDAIRAQLGPVGGFLTGGGIAGAAARGVLSNVVTQGIGVATRLQSKFDFAGIAAAGLGAAAVGSIKTQGFAGKMLRNAAGGLANAASRSLIDGTDFGDNILAALPDIIGQTIGGALADRAAGMGKRTTYDRPENLLPEEIYNSTPAPVVAPGLAVTYQTGNEGALGIQISDEVGIFSDAVYRPGIDDPLFWDASVQGQGLASRHNMTNVPSIIQGLTESRTVATIERMIANLAPGATLSPALALILAKASNLDPYNPLFVGGGGEEGTGLTTTVRDYAALYPVTKGLSKDANFAGWPQTGRIRNYIEVTRALSLPTTLIGHSYGGNAVFEGGLYAASRNLRIDYLVTVDPVDGSGWISRHSVTQAQTVKSTSARWVDVRSTTSDDWTTQWGSNGRNDFIKNLGKPMRREVQAVSAPYFYETSKWDHAGFVQMFEAYAKGYMIKLYK</sequence>
<keyword evidence="2" id="KW-1133">Transmembrane helix</keyword>
<dbReference type="EMBL" id="JAASQV010000004">
    <property type="protein sequence ID" value="NIJ66660.1"/>
    <property type="molecule type" value="Genomic_DNA"/>
</dbReference>
<keyword evidence="2" id="KW-0812">Transmembrane</keyword>
<evidence type="ECO:0000256" key="1">
    <source>
        <dbReference type="ARBA" id="ARBA00022737"/>
    </source>
</evidence>
<dbReference type="Gene3D" id="2.180.10.10">
    <property type="entry name" value="RHS repeat-associated core"/>
    <property type="match status" value="8"/>
</dbReference>
<keyword evidence="5" id="KW-1185">Reference proteome</keyword>
<dbReference type="InterPro" id="IPR031325">
    <property type="entry name" value="RHS_repeat"/>
</dbReference>
<dbReference type="RefSeq" id="WP_167300990.1">
    <property type="nucleotide sequence ID" value="NZ_JAASQV010000004.1"/>
</dbReference>